<evidence type="ECO:0000256" key="1">
    <source>
        <dbReference type="ARBA" id="ARBA00009477"/>
    </source>
</evidence>
<evidence type="ECO:0000313" key="3">
    <source>
        <dbReference type="EMBL" id="SDE09207.1"/>
    </source>
</evidence>
<gene>
    <name evidence="3" type="ORF">SAMN05421720_103153</name>
</gene>
<reference evidence="3 4" key="1">
    <citation type="submission" date="2016-10" db="EMBL/GenBank/DDBJ databases">
        <authorList>
            <person name="de Groot N.N."/>
        </authorList>
    </citation>
    <scope>NUCLEOTIDE SEQUENCE [LARGE SCALE GENOMIC DNA]</scope>
    <source>
        <strain evidence="3 4">ATCC 700224</strain>
    </source>
</reference>
<dbReference type="PANTHER" id="PTHR30469:SF15">
    <property type="entry name" value="HLYD FAMILY OF SECRETION PROTEINS"/>
    <property type="match status" value="1"/>
</dbReference>
<accession>A0A1G7A3V0</accession>
<dbReference type="RefSeq" id="WP_245699100.1">
    <property type="nucleotide sequence ID" value="NZ_FNAP01000003.1"/>
</dbReference>
<organism evidence="3 4">
    <name type="scientific">Rhodospira trueperi</name>
    <dbReference type="NCBI Taxonomy" id="69960"/>
    <lineage>
        <taxon>Bacteria</taxon>
        <taxon>Pseudomonadati</taxon>
        <taxon>Pseudomonadota</taxon>
        <taxon>Alphaproteobacteria</taxon>
        <taxon>Rhodospirillales</taxon>
        <taxon>Rhodospirillaceae</taxon>
        <taxon>Rhodospira</taxon>
    </lineage>
</organism>
<evidence type="ECO:0000313" key="4">
    <source>
        <dbReference type="Proteomes" id="UP000199412"/>
    </source>
</evidence>
<proteinExistence type="inferred from homology"/>
<dbReference type="Gene3D" id="2.40.50.100">
    <property type="match status" value="1"/>
</dbReference>
<dbReference type="STRING" id="69960.SAMN05421720_103153"/>
<evidence type="ECO:0000256" key="2">
    <source>
        <dbReference type="SAM" id="Coils"/>
    </source>
</evidence>
<feature type="coiled-coil region" evidence="2">
    <location>
        <begin position="93"/>
        <end position="158"/>
    </location>
</feature>
<dbReference type="SUPFAM" id="SSF111369">
    <property type="entry name" value="HlyD-like secretion proteins"/>
    <property type="match status" value="1"/>
</dbReference>
<protein>
    <submittedName>
        <fullName evidence="3">RND family efflux transporter, MFP subunit</fullName>
    </submittedName>
</protein>
<keyword evidence="4" id="KW-1185">Reference proteome</keyword>
<dbReference type="GO" id="GO:1990281">
    <property type="term" value="C:efflux pump complex"/>
    <property type="evidence" value="ECO:0007669"/>
    <property type="project" value="TreeGrafter"/>
</dbReference>
<dbReference type="InterPro" id="IPR006143">
    <property type="entry name" value="RND_pump_MFP"/>
</dbReference>
<dbReference type="AlphaFoldDB" id="A0A1G7A3V0"/>
<keyword evidence="2" id="KW-0175">Coiled coil</keyword>
<dbReference type="GO" id="GO:0015562">
    <property type="term" value="F:efflux transmembrane transporter activity"/>
    <property type="evidence" value="ECO:0007669"/>
    <property type="project" value="TreeGrafter"/>
</dbReference>
<dbReference type="NCBIfam" id="TIGR01730">
    <property type="entry name" value="RND_mfp"/>
    <property type="match status" value="1"/>
</dbReference>
<comment type="similarity">
    <text evidence="1">Belongs to the membrane fusion protein (MFP) (TC 8.A.1) family.</text>
</comment>
<dbReference type="Proteomes" id="UP000199412">
    <property type="component" value="Unassembled WGS sequence"/>
</dbReference>
<sequence>MPPSRHSLFALAGLVVMLTLAGMPPLRADSLTVEPQRIADRKAVFATVESVDVLAARVRLGGTVHELTVDEGDAVAGGQRVALVVDDKLAPRMQALDSQLEAQRATVDQADTDLRRAEQLRAQGVAPQSRLDAARTAMEVAERQLDSLQSEMEVLRQQVSEGDVLSPAAGRVLDVMVSEGSVVMPGEALARVATERYVLRLRLPERHARFIKVGDGVRVGPRGLDPDASDAADTDWRDGTVTKVYPELENGRVIADVEVEGLGGYFVGERALVDIVTGVRTAFVVPPDYLSTRFGVTSACLEGKRVVVVQTGAPVPGGVEVLSGLRPGDVLMPVACGAIEAAASHDAGEGAH</sequence>
<dbReference type="EMBL" id="FNAP01000003">
    <property type="protein sequence ID" value="SDE09207.1"/>
    <property type="molecule type" value="Genomic_DNA"/>
</dbReference>
<name>A0A1G7A3V0_9PROT</name>
<dbReference type="Gene3D" id="1.10.287.470">
    <property type="entry name" value="Helix hairpin bin"/>
    <property type="match status" value="1"/>
</dbReference>
<dbReference type="PANTHER" id="PTHR30469">
    <property type="entry name" value="MULTIDRUG RESISTANCE PROTEIN MDTA"/>
    <property type="match status" value="1"/>
</dbReference>